<dbReference type="KEGG" id="tpla:ElP_16990"/>
<dbReference type="AlphaFoldDB" id="A0A518GYX6"/>
<dbReference type="Proteomes" id="UP000317835">
    <property type="component" value="Chromosome"/>
</dbReference>
<feature type="region of interest" description="Disordered" evidence="1">
    <location>
        <begin position="293"/>
        <end position="351"/>
    </location>
</feature>
<gene>
    <name evidence="2" type="ORF">ElP_16990</name>
</gene>
<protein>
    <submittedName>
        <fullName evidence="2">Uncharacterized protein</fullName>
    </submittedName>
</protein>
<feature type="region of interest" description="Disordered" evidence="1">
    <location>
        <begin position="1"/>
        <end position="28"/>
    </location>
</feature>
<feature type="compositionally biased region" description="Low complexity" evidence="1">
    <location>
        <begin position="342"/>
        <end position="351"/>
    </location>
</feature>
<feature type="region of interest" description="Disordered" evidence="1">
    <location>
        <begin position="262"/>
        <end position="281"/>
    </location>
</feature>
<evidence type="ECO:0000313" key="2">
    <source>
        <dbReference type="EMBL" id="QDV33820.1"/>
    </source>
</evidence>
<dbReference type="EMBL" id="CP036426">
    <property type="protein sequence ID" value="QDV33820.1"/>
    <property type="molecule type" value="Genomic_DNA"/>
</dbReference>
<keyword evidence="3" id="KW-1185">Reference proteome</keyword>
<reference evidence="2 3" key="1">
    <citation type="submission" date="2019-02" db="EMBL/GenBank/DDBJ databases">
        <title>Deep-cultivation of Planctomycetes and their phenomic and genomic characterization uncovers novel biology.</title>
        <authorList>
            <person name="Wiegand S."/>
            <person name="Jogler M."/>
            <person name="Boedeker C."/>
            <person name="Pinto D."/>
            <person name="Vollmers J."/>
            <person name="Rivas-Marin E."/>
            <person name="Kohn T."/>
            <person name="Peeters S.H."/>
            <person name="Heuer A."/>
            <person name="Rast P."/>
            <person name="Oberbeckmann S."/>
            <person name="Bunk B."/>
            <person name="Jeske O."/>
            <person name="Meyerdierks A."/>
            <person name="Storesund J.E."/>
            <person name="Kallscheuer N."/>
            <person name="Luecker S."/>
            <person name="Lage O.M."/>
            <person name="Pohl T."/>
            <person name="Merkel B.J."/>
            <person name="Hornburger P."/>
            <person name="Mueller R.-W."/>
            <person name="Bruemmer F."/>
            <person name="Labrenz M."/>
            <person name="Spormann A.M."/>
            <person name="Op den Camp H."/>
            <person name="Overmann J."/>
            <person name="Amann R."/>
            <person name="Jetten M.S.M."/>
            <person name="Mascher T."/>
            <person name="Medema M.H."/>
            <person name="Devos D.P."/>
            <person name="Kaster A.-K."/>
            <person name="Ovreas L."/>
            <person name="Rohde M."/>
            <person name="Galperin M.Y."/>
            <person name="Jogler C."/>
        </authorList>
    </citation>
    <scope>NUCLEOTIDE SEQUENCE [LARGE SCALE GENOMIC DNA]</scope>
    <source>
        <strain evidence="2 3">ElP</strain>
    </source>
</reference>
<proteinExistence type="predicted"/>
<organism evidence="2 3">
    <name type="scientific">Tautonia plasticadhaerens</name>
    <dbReference type="NCBI Taxonomy" id="2527974"/>
    <lineage>
        <taxon>Bacteria</taxon>
        <taxon>Pseudomonadati</taxon>
        <taxon>Planctomycetota</taxon>
        <taxon>Planctomycetia</taxon>
        <taxon>Isosphaerales</taxon>
        <taxon>Isosphaeraceae</taxon>
        <taxon>Tautonia</taxon>
    </lineage>
</organism>
<accession>A0A518GYX6</accession>
<dbReference type="RefSeq" id="WP_145268239.1">
    <property type="nucleotide sequence ID" value="NZ_CP036426.1"/>
</dbReference>
<evidence type="ECO:0000313" key="3">
    <source>
        <dbReference type="Proteomes" id="UP000317835"/>
    </source>
</evidence>
<feature type="compositionally biased region" description="Acidic residues" evidence="1">
    <location>
        <begin position="269"/>
        <end position="281"/>
    </location>
</feature>
<name>A0A518GYX6_9BACT</name>
<sequence>MAVSAARLNANRRNSKKSTGPVTQAGKDRIRLNAWKHGFRAESDAVGPEEAEAVAARREQWAGAFPTSPDDEYGRWLVEKLLLASVRIDRCQDHQRAQARYEADRAASCWVVDREAEAAALGGRLSSDPDRVVSRLCQSGAGLDWLLARWNGLADRLDDEAGWDDAQRRLCLDLMQTPDEFREADRVMLARLTVDDLRYLVRDHVSGLEALKESTALLDESSRALAEIGLPTAEHSHLRRLRGHESALWRRFRSLEASYKAARARDPDRLDDDPESQDDPIGDLMAYARMVERGEEPEPAPPADLPVALEGPPDPRPDRSARRSSPALAREVDLVLDDESDAVPVPSAPVPSFATAARSGLAEPQVFMNRRARRALKKAKAGRRS</sequence>
<dbReference type="OrthoDB" id="69722at2"/>
<evidence type="ECO:0000256" key="1">
    <source>
        <dbReference type="SAM" id="MobiDB-lite"/>
    </source>
</evidence>